<gene>
    <name evidence="2" type="ORF">QM524_03665</name>
</gene>
<keyword evidence="1" id="KW-0472">Membrane</keyword>
<keyword evidence="1" id="KW-0812">Transmembrane</keyword>
<keyword evidence="1" id="KW-1133">Transmembrane helix</keyword>
<feature type="transmembrane region" description="Helical" evidence="1">
    <location>
        <begin position="109"/>
        <end position="130"/>
    </location>
</feature>
<evidence type="ECO:0000313" key="2">
    <source>
        <dbReference type="EMBL" id="MDI9858303.1"/>
    </source>
</evidence>
<accession>A0ABT6Y410</accession>
<dbReference type="RefSeq" id="WP_283343542.1">
    <property type="nucleotide sequence ID" value="NZ_JASHIF010000002.1"/>
</dbReference>
<proteinExistence type="predicted"/>
<sequence length="230" mass="26424">MNCPNCNAPVFNYNLNIQTDIGKCDACQQVFKLSASFKCPPSQTTFSYELDLSQVPEDMTINKNVDGISLQIKNSIGYGLIASVLPISVFLFFYFFATEVIDFESIDAKILYIIWGFGAIFGGFMIWLFLQSIFGELNINLTNRGGNIEKGIKIFGWHSTYSFDWKTVSGIEEELTYYKNKNQMQPFYKIVIYANQRIEIGESLTDEKRYFVLKYLQYYLGKVKTTGKLQ</sequence>
<organism evidence="2 3">
    <name type="scientific">Flectobacillus roseus</name>
    <dbReference type="NCBI Taxonomy" id="502259"/>
    <lineage>
        <taxon>Bacteria</taxon>
        <taxon>Pseudomonadati</taxon>
        <taxon>Bacteroidota</taxon>
        <taxon>Cytophagia</taxon>
        <taxon>Cytophagales</taxon>
        <taxon>Flectobacillaceae</taxon>
        <taxon>Flectobacillus</taxon>
    </lineage>
</organism>
<protein>
    <submittedName>
        <fullName evidence="2">Uncharacterized protein</fullName>
    </submittedName>
</protein>
<evidence type="ECO:0000256" key="1">
    <source>
        <dbReference type="SAM" id="Phobius"/>
    </source>
</evidence>
<feature type="transmembrane region" description="Helical" evidence="1">
    <location>
        <begin position="76"/>
        <end position="97"/>
    </location>
</feature>
<name>A0ABT6Y410_9BACT</name>
<comment type="caution">
    <text evidence="2">The sequence shown here is derived from an EMBL/GenBank/DDBJ whole genome shotgun (WGS) entry which is preliminary data.</text>
</comment>
<dbReference type="Proteomes" id="UP001236507">
    <property type="component" value="Unassembled WGS sequence"/>
</dbReference>
<evidence type="ECO:0000313" key="3">
    <source>
        <dbReference type="Proteomes" id="UP001236507"/>
    </source>
</evidence>
<dbReference type="EMBL" id="JASHIF010000002">
    <property type="protein sequence ID" value="MDI9858303.1"/>
    <property type="molecule type" value="Genomic_DNA"/>
</dbReference>
<keyword evidence="3" id="KW-1185">Reference proteome</keyword>
<reference evidence="2 3" key="1">
    <citation type="submission" date="2023-05" db="EMBL/GenBank/DDBJ databases">
        <title>Novel species of genus Flectobacillus isolated from stream in China.</title>
        <authorList>
            <person name="Lu H."/>
        </authorList>
    </citation>
    <scope>NUCLEOTIDE SEQUENCE [LARGE SCALE GENOMIC DNA]</scope>
    <source>
        <strain evidence="2 3">KCTC 42575</strain>
    </source>
</reference>